<organism evidence="3">
    <name type="scientific">Caldithrix abyssi</name>
    <dbReference type="NCBI Taxonomy" id="187145"/>
    <lineage>
        <taxon>Bacteria</taxon>
        <taxon>Pseudomonadati</taxon>
        <taxon>Calditrichota</taxon>
        <taxon>Calditrichia</taxon>
        <taxon>Calditrichales</taxon>
        <taxon>Calditrichaceae</taxon>
        <taxon>Caldithrix</taxon>
    </lineage>
</organism>
<feature type="transmembrane region" description="Helical" evidence="1">
    <location>
        <begin position="12"/>
        <end position="32"/>
    </location>
</feature>
<dbReference type="PANTHER" id="PTHR41775:SF1">
    <property type="entry name" value="PEPTIDASE M6-LIKE DOMAIN-CONTAINING PROTEIN"/>
    <property type="match status" value="1"/>
</dbReference>
<evidence type="ECO:0000313" key="3">
    <source>
        <dbReference type="EMBL" id="HGY55428.1"/>
    </source>
</evidence>
<evidence type="ECO:0000259" key="2">
    <source>
        <dbReference type="Pfam" id="PF18962"/>
    </source>
</evidence>
<dbReference type="SUPFAM" id="SSF50998">
    <property type="entry name" value="Quinoprotein alcohol dehydrogenase-like"/>
    <property type="match status" value="1"/>
</dbReference>
<dbReference type="Pfam" id="PF18962">
    <property type="entry name" value="Por_Secre_tail"/>
    <property type="match status" value="1"/>
</dbReference>
<evidence type="ECO:0000256" key="1">
    <source>
        <dbReference type="SAM" id="Phobius"/>
    </source>
</evidence>
<dbReference type="Proteomes" id="UP000885779">
    <property type="component" value="Unassembled WGS sequence"/>
</dbReference>
<keyword evidence="1" id="KW-0812">Transmembrane</keyword>
<protein>
    <submittedName>
        <fullName evidence="3">T9SS type A sorting domain-containing protein</fullName>
    </submittedName>
</protein>
<dbReference type="NCBIfam" id="TIGR04183">
    <property type="entry name" value="Por_Secre_tail"/>
    <property type="match status" value="1"/>
</dbReference>
<dbReference type="EMBL" id="DRQG01000065">
    <property type="protein sequence ID" value="HGY55428.1"/>
    <property type="molecule type" value="Genomic_DNA"/>
</dbReference>
<comment type="caution">
    <text evidence="3">The sequence shown here is derived from an EMBL/GenBank/DDBJ whole genome shotgun (WGS) entry which is preliminary data.</text>
</comment>
<keyword evidence="1" id="KW-1133">Transmembrane helix</keyword>
<name>A0A7V4WV15_CALAY</name>
<dbReference type="InterPro" id="IPR011047">
    <property type="entry name" value="Quinoprotein_ADH-like_sf"/>
</dbReference>
<accession>A0A7V4WV15</accession>
<gene>
    <name evidence="3" type="ORF">ENK44_07000</name>
</gene>
<proteinExistence type="predicted"/>
<dbReference type="PANTHER" id="PTHR41775">
    <property type="entry name" value="SECRETED PROTEIN-RELATED"/>
    <property type="match status" value="1"/>
</dbReference>
<reference evidence="3" key="1">
    <citation type="journal article" date="2020" name="mSystems">
        <title>Genome- and Community-Level Interaction Insights into Carbon Utilization and Element Cycling Functions of Hydrothermarchaeota in Hydrothermal Sediment.</title>
        <authorList>
            <person name="Zhou Z."/>
            <person name="Liu Y."/>
            <person name="Xu W."/>
            <person name="Pan J."/>
            <person name="Luo Z.H."/>
            <person name="Li M."/>
        </authorList>
    </citation>
    <scope>NUCLEOTIDE SEQUENCE [LARGE SCALE GENOMIC DNA]</scope>
    <source>
        <strain evidence="3">HyVt-577</strain>
    </source>
</reference>
<keyword evidence="1" id="KW-0472">Membrane</keyword>
<dbReference type="Gene3D" id="2.130.10.10">
    <property type="entry name" value="YVTN repeat-like/Quinoprotein amine dehydrogenase"/>
    <property type="match status" value="1"/>
</dbReference>
<feature type="domain" description="Secretion system C-terminal sorting" evidence="2">
    <location>
        <begin position="914"/>
        <end position="984"/>
    </location>
</feature>
<dbReference type="Gene3D" id="2.60.40.4070">
    <property type="match status" value="1"/>
</dbReference>
<dbReference type="InterPro" id="IPR015943">
    <property type="entry name" value="WD40/YVTN_repeat-like_dom_sf"/>
</dbReference>
<dbReference type="InterPro" id="IPR026444">
    <property type="entry name" value="Secre_tail"/>
</dbReference>
<sequence length="997" mass="110316">MFTHIKKASWGYFHLFIFGIILLFFTKSFLVAQDTLKICALRVEFVEDNNPLTTGNGKFMIDTVTTDTNAIDPAPHLKGYFQDQIRAVANYFKKASSGRLLISGDVYPAGDSAAYQLPHEMGYYNPNRTDEEIHRGLSNLLVDAVRIADSLETDLNFSDYDLVVVFHAGVGKDINLGYDPTPQDIPSLFLSLDFMQKVLEPGFEGIPVKDGLVTQGILLPETENQQGEAVALTGIFASNIGSYLGLYDLFSPSKQRSGIGRFGLMDFGLLNLNGLAPAMPSAFSRQLLGWDQPRVVNSNTSDITLQRLDRKQPFGPPTMVRIPINEDEYYLLEYRGVFTTNVDSEYAVLAEEKDKAPTYLEVLKTFHADEIEISENGVLLSLKDYDMGLPGGGILIWHIDERVIRESVNKNAINDDPENRAVDLEEADGAQDIGQVYGLLDAGFQTELGWAGDFWFANRPKGWKNFDLYNNEFSVNSTPNTRANRNRANTHITIHNFSDNTGDVMTFDYQRDFLRERFPQKLFADSVGDYRIVAATPVNKTAEYLFILTDKGRLYAVGDSGKGLFYNNKTLLADLGKQSERISLVMANYPYNEGTYSNALVALDDTIYVFTFSQDFLQDSLLAPEKTIGLPAPITSPLVRDDLELFAACANDSLYGFNIINGQKTSSVYRSSGHRDFVIYPGMENELNASDNILYAAVYSGLIKTVLYGSGNNRFYLGPFGDLTDVPSFPAPAGAAGSPAVPTGQFTLDDLDGNDTYDILYNAADGIYALNLSGSLLNNFPLRPALNPDEYFVGSPLIYRKERLGWPVIVAATSQGQILAYDLNGEEMRDFPLSCGGRLLQSPVLLDMDADGNKELAAITDEGSLYVWNVAAPAPYVAWAMAEYGPENNVWVTKTLIPDPFGVDLLPQSRAYNYPNPNQGGQTTIRYYLNNDAQVRIRIFDTAGTLVDEFNAPGVGHTDNEVVWDVSNVASGVYLCHIEAVAGDGKQSRIIKIMVVH</sequence>
<dbReference type="AlphaFoldDB" id="A0A7V4WV15"/>